<dbReference type="KEGG" id="cel:CELE_ZK105.1"/>
<dbReference type="Pfam" id="PF01579">
    <property type="entry name" value="DUF19"/>
    <property type="match status" value="1"/>
</dbReference>
<dbReference type="CTD" id="191220"/>
<organism evidence="3 4">
    <name type="scientific">Caenorhabditis elegans</name>
    <dbReference type="NCBI Taxonomy" id="6239"/>
    <lineage>
        <taxon>Eukaryota</taxon>
        <taxon>Metazoa</taxon>
        <taxon>Ecdysozoa</taxon>
        <taxon>Nematoda</taxon>
        <taxon>Chromadorea</taxon>
        <taxon>Rhabditida</taxon>
        <taxon>Rhabditina</taxon>
        <taxon>Rhabditomorpha</taxon>
        <taxon>Rhabditoidea</taxon>
        <taxon>Rhabditidae</taxon>
        <taxon>Peloderinae</taxon>
        <taxon>Caenorhabditis</taxon>
    </lineage>
</organism>
<evidence type="ECO:0007829" key="6">
    <source>
        <dbReference type="PeptideAtlas" id="Q965Z4"/>
    </source>
</evidence>
<accession>Q965Z4</accession>
<dbReference type="Proteomes" id="UP000001940">
    <property type="component" value="Chromosome V"/>
</dbReference>
<dbReference type="PaxDb" id="6239-ZK105.1"/>
<dbReference type="Bgee" id="WBGene00022653">
    <property type="expression patterns" value="Expressed in adult organism and 2 other cell types or tissues"/>
</dbReference>
<reference evidence="3 4" key="1">
    <citation type="journal article" date="1998" name="Science">
        <title>Genome sequence of the nematode C. elegans: a platform for investigating biology.</title>
        <authorList>
            <consortium name="The C. elegans sequencing consortium"/>
            <person name="Sulson J.E."/>
            <person name="Waterston R."/>
        </authorList>
    </citation>
    <scope>NUCLEOTIDE SEQUENCE [LARGE SCALE GENOMIC DNA]</scope>
    <source>
        <strain evidence="3 4">Bristol N2</strain>
    </source>
</reference>
<dbReference type="InterPro" id="IPR002542">
    <property type="entry name" value="T20D4.11-like_dom"/>
</dbReference>
<evidence type="ECO:0000313" key="5">
    <source>
        <dbReference type="WormBase" id="ZK105.1"/>
    </source>
</evidence>
<feature type="chain" id="PRO_5004321835" evidence="1">
    <location>
        <begin position="21"/>
        <end position="186"/>
    </location>
</feature>
<keyword evidence="1" id="KW-0732">Signal</keyword>
<evidence type="ECO:0000313" key="3">
    <source>
        <dbReference type="EMBL" id="CCD64281.1"/>
    </source>
</evidence>
<dbReference type="HOGENOM" id="CLU_078890_1_0_1"/>
<dbReference type="PANTHER" id="PTHR21453:SF28">
    <property type="entry name" value="DUF19 DOMAIN-CONTAINING PROTEIN-RELATED"/>
    <property type="match status" value="1"/>
</dbReference>
<dbReference type="OrthoDB" id="5835962at2759"/>
<sequence length="186" mass="21416">MINLFNVALIGSVLLGVAHGASVATAGSRYFRCTVEDGFQAAKCLSRLINIQEKVQEHDMANQSNMKNFVSACNSLHTCFSNIRCDKNKEYMLKSVENYCEFVAYVHVDFAECNEKLNDNGSKCFKNWEPMSIGIPDMNDEICEKIFKRKDCMKKDIVKTCGKKEWRSFREKVINPFAKKCDFRRY</sequence>
<dbReference type="PIRSF" id="PIRSF015697">
    <property type="entry name" value="UCP015697"/>
    <property type="match status" value="1"/>
</dbReference>
<evidence type="ECO:0000313" key="4">
    <source>
        <dbReference type="Proteomes" id="UP000001940"/>
    </source>
</evidence>
<dbReference type="PeptideAtlas" id="Q965Z4"/>
<gene>
    <name evidence="3" type="ORF">CELE_ZK105.1</name>
    <name evidence="3 5" type="ORF">ZK105.1</name>
</gene>
<dbReference type="eggNOG" id="ENOG502THJ5">
    <property type="taxonomic scope" value="Eukaryota"/>
</dbReference>
<dbReference type="DIP" id="DIP-26214N"/>
<dbReference type="UCSC" id="ZK105.1">
    <property type="organism name" value="c. elegans"/>
</dbReference>
<evidence type="ECO:0000256" key="1">
    <source>
        <dbReference type="SAM" id="SignalP"/>
    </source>
</evidence>
<keyword evidence="4" id="KW-1185">Reference proteome</keyword>
<protein>
    <submittedName>
        <fullName evidence="3">T20D4.11-like domain-containing protein</fullName>
    </submittedName>
</protein>
<dbReference type="RefSeq" id="NP_504997.1">
    <property type="nucleotide sequence ID" value="NM_072596.1"/>
</dbReference>
<dbReference type="AlphaFoldDB" id="Q965Z4"/>
<dbReference type="AGR" id="WB:WBGene00022653"/>
<feature type="domain" description="T20D4.11-like" evidence="2">
    <location>
        <begin position="33"/>
        <end position="182"/>
    </location>
</feature>
<dbReference type="InParanoid" id="Q965Z4"/>
<dbReference type="PhylomeDB" id="Q965Z4"/>
<dbReference type="WormBase" id="ZK105.1">
    <property type="protein sequence ID" value="CE27646"/>
    <property type="gene ID" value="WBGene00022653"/>
</dbReference>
<evidence type="ECO:0000259" key="2">
    <source>
        <dbReference type="Pfam" id="PF01579"/>
    </source>
</evidence>
<proteinExistence type="evidence at protein level"/>
<dbReference type="GeneID" id="191220"/>
<name>Q965Z4_CAEEL</name>
<dbReference type="EMBL" id="BX284605">
    <property type="protein sequence ID" value="CCD64281.1"/>
    <property type="molecule type" value="Genomic_DNA"/>
</dbReference>
<feature type="signal peptide" evidence="1">
    <location>
        <begin position="1"/>
        <end position="20"/>
    </location>
</feature>
<keyword evidence="6" id="KW-1267">Proteomics identification</keyword>
<dbReference type="InterPro" id="IPR016638">
    <property type="entry name" value="UPF0376"/>
</dbReference>
<dbReference type="PANTHER" id="PTHR21453">
    <property type="entry name" value="DUF19 DOMAIN-CONTAINING PROTEIN-RELATED-RELATED"/>
    <property type="match status" value="1"/>
</dbReference>